<name>A0AAN8SDF3_POLSC</name>
<dbReference type="Proteomes" id="UP001372834">
    <property type="component" value="Unassembled WGS sequence"/>
</dbReference>
<evidence type="ECO:0000256" key="3">
    <source>
        <dbReference type="ARBA" id="ARBA00060902"/>
    </source>
</evidence>
<dbReference type="InterPro" id="IPR010562">
    <property type="entry name" value="Haemolymph_juvenile_hormone-bd"/>
</dbReference>
<dbReference type="SMART" id="SM00700">
    <property type="entry name" value="JHBP"/>
    <property type="match status" value="1"/>
</dbReference>
<evidence type="ECO:0000256" key="1">
    <source>
        <dbReference type="ARBA" id="ARBA00022729"/>
    </source>
</evidence>
<evidence type="ECO:0000313" key="5">
    <source>
        <dbReference type="EMBL" id="KAK6644820.1"/>
    </source>
</evidence>
<feature type="chain" id="PRO_5042890085" evidence="4">
    <location>
        <begin position="21"/>
        <end position="251"/>
    </location>
</feature>
<dbReference type="EMBL" id="JAWJWE010000001">
    <property type="protein sequence ID" value="KAK6644820.1"/>
    <property type="molecule type" value="Genomic_DNA"/>
</dbReference>
<dbReference type="InterPro" id="IPR038606">
    <property type="entry name" value="To_sf"/>
</dbReference>
<proteinExistence type="inferred from homology"/>
<dbReference type="PANTHER" id="PTHR11008">
    <property type="entry name" value="PROTEIN TAKEOUT-LIKE PROTEIN"/>
    <property type="match status" value="1"/>
</dbReference>
<comment type="caution">
    <text evidence="5">The sequence shown here is derived from an EMBL/GenBank/DDBJ whole genome shotgun (WGS) entry which is preliminary data.</text>
</comment>
<feature type="signal peptide" evidence="4">
    <location>
        <begin position="1"/>
        <end position="20"/>
    </location>
</feature>
<keyword evidence="2" id="KW-0090">Biological rhythms</keyword>
<evidence type="ECO:0000256" key="2">
    <source>
        <dbReference type="ARBA" id="ARBA00023108"/>
    </source>
</evidence>
<sequence>MSRKFCYIFLAVFVLNGASSLKIPSYFKQCARTSPDFNECAKRNGQKALAGLIGGDRKYRIPNLNPLHIPELNINQNGNLKILLKDAYISGLADTIIQNCDFDFNNRRITINFSLPKLTIQSLYEIAGRILVLPITGKGPSNIALHGLTFSYDYNYGIVRKGNADYLEPKKGKISYTLQGMNLRFENLFNGDRLLGEETNNFLNENWQDVEKELGPGVVEALAEVVHLILSNVCNLVPFDELFPEVVPGQA</sequence>
<dbReference type="FunFam" id="3.15.10.30:FF:000001">
    <property type="entry name" value="Takeout-like protein 1"/>
    <property type="match status" value="1"/>
</dbReference>
<dbReference type="PANTHER" id="PTHR11008:SF32">
    <property type="entry name" value="CIRCADIAN CLOCK-CONTROLLED PROTEIN DAYWAKE-RELATED"/>
    <property type="match status" value="1"/>
</dbReference>
<dbReference type="Pfam" id="PF06585">
    <property type="entry name" value="JHBP"/>
    <property type="match status" value="1"/>
</dbReference>
<protein>
    <submittedName>
        <fullName evidence="5">Uncharacterized protein</fullName>
    </submittedName>
</protein>
<keyword evidence="1 4" id="KW-0732">Signal</keyword>
<evidence type="ECO:0000313" key="6">
    <source>
        <dbReference type="Proteomes" id="UP001372834"/>
    </source>
</evidence>
<evidence type="ECO:0000256" key="4">
    <source>
        <dbReference type="SAM" id="SignalP"/>
    </source>
</evidence>
<accession>A0AAN8SDF3</accession>
<dbReference type="Gene3D" id="3.15.10.30">
    <property type="entry name" value="Haemolymph juvenile hormone binding protein"/>
    <property type="match status" value="1"/>
</dbReference>
<comment type="similarity">
    <text evidence="3">Belongs to the TO family.</text>
</comment>
<organism evidence="5 6">
    <name type="scientific">Polyplax serrata</name>
    <name type="common">Common mouse louse</name>
    <dbReference type="NCBI Taxonomy" id="468196"/>
    <lineage>
        <taxon>Eukaryota</taxon>
        <taxon>Metazoa</taxon>
        <taxon>Ecdysozoa</taxon>
        <taxon>Arthropoda</taxon>
        <taxon>Hexapoda</taxon>
        <taxon>Insecta</taxon>
        <taxon>Pterygota</taxon>
        <taxon>Neoptera</taxon>
        <taxon>Paraneoptera</taxon>
        <taxon>Psocodea</taxon>
        <taxon>Troctomorpha</taxon>
        <taxon>Phthiraptera</taxon>
        <taxon>Anoplura</taxon>
        <taxon>Polyplacidae</taxon>
        <taxon>Polyplax</taxon>
    </lineage>
</organism>
<gene>
    <name evidence="5" type="ORF">RUM43_001093</name>
</gene>
<dbReference type="GO" id="GO:0007623">
    <property type="term" value="P:circadian rhythm"/>
    <property type="evidence" value="ECO:0007669"/>
    <property type="project" value="UniProtKB-ARBA"/>
</dbReference>
<dbReference type="AlphaFoldDB" id="A0AAN8SDF3"/>
<reference evidence="5 6" key="1">
    <citation type="submission" date="2023-10" db="EMBL/GenBank/DDBJ databases">
        <title>Genomes of two closely related lineages of the louse Polyplax serrata with different host specificities.</title>
        <authorList>
            <person name="Martinu J."/>
            <person name="Tarabai H."/>
            <person name="Stefka J."/>
            <person name="Hypsa V."/>
        </authorList>
    </citation>
    <scope>NUCLEOTIDE SEQUENCE [LARGE SCALE GENOMIC DNA]</scope>
    <source>
        <strain evidence="5">HR10_N</strain>
    </source>
</reference>
<dbReference type="GO" id="GO:0005615">
    <property type="term" value="C:extracellular space"/>
    <property type="evidence" value="ECO:0007669"/>
    <property type="project" value="TreeGrafter"/>
</dbReference>